<dbReference type="Pfam" id="PF01035">
    <property type="entry name" value="DNA_binding_1"/>
    <property type="match status" value="1"/>
</dbReference>
<dbReference type="STRING" id="84035.SAMN05660742_11927"/>
<name>A0A1H7C3P4_9FIRM</name>
<evidence type="ECO:0000256" key="1">
    <source>
        <dbReference type="ARBA" id="ARBA00001286"/>
    </source>
</evidence>
<dbReference type="EC" id="2.1.1.63" evidence="9"/>
<accession>A0A1H7C3P4</accession>
<dbReference type="Gene3D" id="3.30.160.70">
    <property type="entry name" value="Methylated DNA-protein cysteine methyltransferase domain"/>
    <property type="match status" value="1"/>
</dbReference>
<feature type="domain" description="Methylguanine DNA methyltransferase ribonuclease-like" evidence="11">
    <location>
        <begin position="2"/>
        <end position="64"/>
    </location>
</feature>
<dbReference type="InterPro" id="IPR036631">
    <property type="entry name" value="MGMT_N_sf"/>
</dbReference>
<protein>
    <recommendedName>
        <fullName evidence="9">Methylated-DNA--protein-cysteine methyltransferase</fullName>
        <ecNumber evidence="9">2.1.1.63</ecNumber>
    </recommendedName>
    <alternativeName>
        <fullName evidence="9">6-O-methylguanine-DNA methyltransferase</fullName>
        <shortName evidence="9">MGMT</shortName>
    </alternativeName>
    <alternativeName>
        <fullName evidence="9">O-6-methylguanine-DNA-alkyltransferase</fullName>
    </alternativeName>
</protein>
<keyword evidence="5 9" id="KW-0808">Transferase</keyword>
<dbReference type="RefSeq" id="WP_091834122.1">
    <property type="nucleotide sequence ID" value="NZ_FNZK01000019.1"/>
</dbReference>
<evidence type="ECO:0000313" key="12">
    <source>
        <dbReference type="EMBL" id="SEJ84056.1"/>
    </source>
</evidence>
<dbReference type="Pfam" id="PF02870">
    <property type="entry name" value="Methyltransf_1N"/>
    <property type="match status" value="1"/>
</dbReference>
<dbReference type="PROSITE" id="PS00374">
    <property type="entry name" value="MGMT"/>
    <property type="match status" value="1"/>
</dbReference>
<evidence type="ECO:0000256" key="2">
    <source>
        <dbReference type="ARBA" id="ARBA00008711"/>
    </source>
</evidence>
<comment type="subcellular location">
    <subcellularLocation>
        <location evidence="9">Cytoplasm</location>
    </subcellularLocation>
</comment>
<feature type="active site" description="Nucleophile; methyl group acceptor" evidence="9">
    <location>
        <position position="121"/>
    </location>
</feature>
<dbReference type="GO" id="GO:0006307">
    <property type="term" value="P:DNA alkylation repair"/>
    <property type="evidence" value="ECO:0007669"/>
    <property type="project" value="UniProtKB-UniRule"/>
</dbReference>
<organism evidence="12 13">
    <name type="scientific">Propionispira arboris</name>
    <dbReference type="NCBI Taxonomy" id="84035"/>
    <lineage>
        <taxon>Bacteria</taxon>
        <taxon>Bacillati</taxon>
        <taxon>Bacillota</taxon>
        <taxon>Negativicutes</taxon>
        <taxon>Selenomonadales</taxon>
        <taxon>Selenomonadaceae</taxon>
        <taxon>Propionispira</taxon>
    </lineage>
</organism>
<dbReference type="GO" id="GO:0003908">
    <property type="term" value="F:methylated-DNA-[protein]-cysteine S-methyltransferase activity"/>
    <property type="evidence" value="ECO:0007669"/>
    <property type="project" value="UniProtKB-UniRule"/>
</dbReference>
<evidence type="ECO:0000259" key="10">
    <source>
        <dbReference type="Pfam" id="PF01035"/>
    </source>
</evidence>
<dbReference type="InterPro" id="IPR001497">
    <property type="entry name" value="MethylDNA_cys_MeTrfase_AS"/>
</dbReference>
<evidence type="ECO:0000313" key="13">
    <source>
        <dbReference type="Proteomes" id="UP000199662"/>
    </source>
</evidence>
<comment type="catalytic activity">
    <reaction evidence="1 9">
        <text>a 4-O-methyl-thymidine in DNA + L-cysteinyl-[protein] = a thymidine in DNA + S-methyl-L-cysteinyl-[protein]</text>
        <dbReference type="Rhea" id="RHEA:53428"/>
        <dbReference type="Rhea" id="RHEA-COMP:10131"/>
        <dbReference type="Rhea" id="RHEA-COMP:10132"/>
        <dbReference type="Rhea" id="RHEA-COMP:13555"/>
        <dbReference type="Rhea" id="RHEA-COMP:13556"/>
        <dbReference type="ChEBI" id="CHEBI:29950"/>
        <dbReference type="ChEBI" id="CHEBI:82612"/>
        <dbReference type="ChEBI" id="CHEBI:137386"/>
        <dbReference type="ChEBI" id="CHEBI:137387"/>
        <dbReference type="EC" id="2.1.1.63"/>
    </reaction>
</comment>
<dbReference type="HAMAP" id="MF_00772">
    <property type="entry name" value="OGT"/>
    <property type="match status" value="1"/>
</dbReference>
<dbReference type="Gene3D" id="1.10.10.10">
    <property type="entry name" value="Winged helix-like DNA-binding domain superfamily/Winged helix DNA-binding domain"/>
    <property type="match status" value="1"/>
</dbReference>
<comment type="miscellaneous">
    <text evidence="9">This enzyme catalyzes only one turnover and therefore is not strictly catalytic. According to one definition, an enzyme is a biocatalyst that acts repeatedly and over many reaction cycles.</text>
</comment>
<dbReference type="Proteomes" id="UP000199662">
    <property type="component" value="Unassembled WGS sequence"/>
</dbReference>
<dbReference type="InterPro" id="IPR008332">
    <property type="entry name" value="MethylG_MeTrfase_N"/>
</dbReference>
<feature type="domain" description="Methylated-DNA-[protein]-cysteine S-methyltransferase DNA binding" evidence="10">
    <location>
        <begin position="70"/>
        <end position="149"/>
    </location>
</feature>
<evidence type="ECO:0000256" key="9">
    <source>
        <dbReference type="HAMAP-Rule" id="MF_00772"/>
    </source>
</evidence>
<keyword evidence="13" id="KW-1185">Reference proteome</keyword>
<dbReference type="FunFam" id="1.10.10.10:FF:000214">
    <property type="entry name" value="Methylated-DNA--protein-cysteine methyltransferase"/>
    <property type="match status" value="1"/>
</dbReference>
<dbReference type="InterPro" id="IPR036217">
    <property type="entry name" value="MethylDNA_cys_MeTrfase_DNAb"/>
</dbReference>
<evidence type="ECO:0000259" key="11">
    <source>
        <dbReference type="Pfam" id="PF02870"/>
    </source>
</evidence>
<gene>
    <name evidence="12" type="ORF">SAMN05660742_11927</name>
</gene>
<evidence type="ECO:0000256" key="6">
    <source>
        <dbReference type="ARBA" id="ARBA00022763"/>
    </source>
</evidence>
<comment type="function">
    <text evidence="9">Involved in the cellular defense against the biological effects of O6-methylguanine (O6-MeG) and O4-methylthymine (O4-MeT) in DNA. Repairs the methylated nucleobase in DNA by stoichiometrically transferring the methyl group to a cysteine residue in the enzyme. This is a suicide reaction: the enzyme is irreversibly inactivated.</text>
</comment>
<keyword evidence="7 9" id="KW-0234">DNA repair</keyword>
<dbReference type="EMBL" id="FNZK01000019">
    <property type="protein sequence ID" value="SEJ84056.1"/>
    <property type="molecule type" value="Genomic_DNA"/>
</dbReference>
<reference evidence="12 13" key="1">
    <citation type="submission" date="2016-10" db="EMBL/GenBank/DDBJ databases">
        <authorList>
            <person name="de Groot N.N."/>
        </authorList>
    </citation>
    <scope>NUCLEOTIDE SEQUENCE [LARGE SCALE GENOMIC DNA]</scope>
    <source>
        <strain evidence="12 13">DSM 2179</strain>
    </source>
</reference>
<dbReference type="GO" id="GO:0005737">
    <property type="term" value="C:cytoplasm"/>
    <property type="evidence" value="ECO:0007669"/>
    <property type="project" value="UniProtKB-SubCell"/>
</dbReference>
<comment type="catalytic activity">
    <reaction evidence="8 9">
        <text>a 6-O-methyl-2'-deoxyguanosine in DNA + L-cysteinyl-[protein] = S-methyl-L-cysteinyl-[protein] + a 2'-deoxyguanosine in DNA</text>
        <dbReference type="Rhea" id="RHEA:24000"/>
        <dbReference type="Rhea" id="RHEA-COMP:10131"/>
        <dbReference type="Rhea" id="RHEA-COMP:10132"/>
        <dbReference type="Rhea" id="RHEA-COMP:11367"/>
        <dbReference type="Rhea" id="RHEA-COMP:11368"/>
        <dbReference type="ChEBI" id="CHEBI:29950"/>
        <dbReference type="ChEBI" id="CHEBI:82612"/>
        <dbReference type="ChEBI" id="CHEBI:85445"/>
        <dbReference type="ChEBI" id="CHEBI:85448"/>
        <dbReference type="EC" id="2.1.1.63"/>
    </reaction>
</comment>
<keyword evidence="3 9" id="KW-0963">Cytoplasm</keyword>
<dbReference type="SUPFAM" id="SSF46767">
    <property type="entry name" value="Methylated DNA-protein cysteine methyltransferase, C-terminal domain"/>
    <property type="match status" value="1"/>
</dbReference>
<evidence type="ECO:0000256" key="8">
    <source>
        <dbReference type="ARBA" id="ARBA00049348"/>
    </source>
</evidence>
<dbReference type="InterPro" id="IPR036388">
    <property type="entry name" value="WH-like_DNA-bd_sf"/>
</dbReference>
<sequence>MIRYAFYNFKLGILKIGYTDTVVVSLDRVEQVDTDNEPSTLTNLVFKQISEYLHGQRQKFDFPYELYGTEFQKKVWEALRQIPYGETRTYKDIATVVGNPKASRAVGMANHKNPLMIVVPCHRVIGTGGKLVGYAGGLDMKKALLELEHKKYKHTILKGEIKAEISSFVKNYEAKAEISTKWGMPLVGFADAKHPFILNLKNIIGPNHELPTDVLKDASIVIAYYIPFTKELAKTNSSKHRLASSQWALAYEETNAMFKYLNQHIIEYLNSKGYNAAVSKESATFSTEKLISNWSHRHFAYIAGLGTFGINNMLITKCGCCGRFFTIVTNLDIVPDSPLVNELCLYKKNGSCKICLKNCPAGALTELRYNRAKCYSLLKENAAVYTEFGDSYFDETLTKTNSKGSEVCGKCITSSPCAF</sequence>
<dbReference type="AlphaFoldDB" id="A0A1H7C3P4"/>
<proteinExistence type="inferred from homology"/>
<dbReference type="SUPFAM" id="SSF53155">
    <property type="entry name" value="Methylated DNA-protein cysteine methyltransferase domain"/>
    <property type="match status" value="1"/>
</dbReference>
<dbReference type="PANTHER" id="PTHR42827:SF1">
    <property type="entry name" value="IRON-SULFUR CLUSTER-BINDING PROTEIN"/>
    <property type="match status" value="1"/>
</dbReference>
<dbReference type="NCBIfam" id="TIGR00589">
    <property type="entry name" value="ogt"/>
    <property type="match status" value="1"/>
</dbReference>
<dbReference type="PANTHER" id="PTHR42827">
    <property type="entry name" value="IRON-SULFUR CLUSTER-BINDING PROTEIN-RELATED"/>
    <property type="match status" value="1"/>
</dbReference>
<evidence type="ECO:0000256" key="7">
    <source>
        <dbReference type="ARBA" id="ARBA00023204"/>
    </source>
</evidence>
<evidence type="ECO:0000256" key="4">
    <source>
        <dbReference type="ARBA" id="ARBA00022603"/>
    </source>
</evidence>
<dbReference type="CDD" id="cd06445">
    <property type="entry name" value="ATase"/>
    <property type="match status" value="1"/>
</dbReference>
<comment type="similarity">
    <text evidence="2 9">Belongs to the MGMT family.</text>
</comment>
<dbReference type="InterPro" id="IPR023546">
    <property type="entry name" value="MGMT"/>
</dbReference>
<dbReference type="InterPro" id="IPR014048">
    <property type="entry name" value="MethylDNA_cys_MeTrfase_DNA-bd"/>
</dbReference>
<keyword evidence="6 9" id="KW-0227">DNA damage</keyword>
<keyword evidence="4 9" id="KW-0489">Methyltransferase</keyword>
<dbReference type="GO" id="GO:0032259">
    <property type="term" value="P:methylation"/>
    <property type="evidence" value="ECO:0007669"/>
    <property type="project" value="UniProtKB-KW"/>
</dbReference>
<evidence type="ECO:0000256" key="5">
    <source>
        <dbReference type="ARBA" id="ARBA00022679"/>
    </source>
</evidence>
<evidence type="ECO:0000256" key="3">
    <source>
        <dbReference type="ARBA" id="ARBA00022490"/>
    </source>
</evidence>